<proteinExistence type="predicted"/>
<gene>
    <name evidence="2" type="ORF">FRACA_80055</name>
</gene>
<evidence type="ECO:0000313" key="2">
    <source>
        <dbReference type="EMBL" id="SNQ51755.1"/>
    </source>
</evidence>
<evidence type="ECO:0000259" key="1">
    <source>
        <dbReference type="Pfam" id="PF13649"/>
    </source>
</evidence>
<feature type="domain" description="Methyltransferase" evidence="1">
    <location>
        <begin position="56"/>
        <end position="148"/>
    </location>
</feature>
<dbReference type="InterPro" id="IPR041698">
    <property type="entry name" value="Methyltransf_25"/>
</dbReference>
<organism evidence="2 3">
    <name type="scientific">Frankia canadensis</name>
    <dbReference type="NCBI Taxonomy" id="1836972"/>
    <lineage>
        <taxon>Bacteria</taxon>
        <taxon>Bacillati</taxon>
        <taxon>Actinomycetota</taxon>
        <taxon>Actinomycetes</taxon>
        <taxon>Frankiales</taxon>
        <taxon>Frankiaceae</taxon>
        <taxon>Frankia</taxon>
    </lineage>
</organism>
<dbReference type="InterPro" id="IPR029063">
    <property type="entry name" value="SAM-dependent_MTases_sf"/>
</dbReference>
<sequence length="284" mass="30155">MTTTTPTSSAGPDLAAVKARQQATWSNGDYSVIAGRIVLQSELLAEAADLRPGWRVLDVACGSGNAAIAAARSDTLVTGIDYVPELLDRGRARAAAEGLAVDFQLGDAENLPFDDASFDAVLSVFGSMFAPDHRRTADEMTRVARPGGVLGIVAWTPGGFIGEMFRTITRHVPAPAGLASPLLWGTEDHLAALFGAAAAEIRTVERTCVFRFASAEAFTEMFRRWYGPTYTAFAALDDTGRAALAADLTDLARRWNRASSGRDRTVALPSTYLETVITLRGAGG</sequence>
<dbReference type="Proteomes" id="UP000234331">
    <property type="component" value="Unassembled WGS sequence"/>
</dbReference>
<evidence type="ECO:0000313" key="3">
    <source>
        <dbReference type="Proteomes" id="UP000234331"/>
    </source>
</evidence>
<dbReference type="OrthoDB" id="9795634at2"/>
<dbReference type="CDD" id="cd02440">
    <property type="entry name" value="AdoMet_MTases"/>
    <property type="match status" value="1"/>
</dbReference>
<dbReference type="Pfam" id="PF13649">
    <property type="entry name" value="Methyltransf_25"/>
    <property type="match status" value="1"/>
</dbReference>
<name>A0A2I2L1H2_9ACTN</name>
<dbReference type="AlphaFoldDB" id="A0A2I2L1H2"/>
<dbReference type="Gene3D" id="3.40.50.150">
    <property type="entry name" value="Vaccinia Virus protein VP39"/>
    <property type="match status" value="1"/>
</dbReference>
<keyword evidence="3" id="KW-1185">Reference proteome</keyword>
<dbReference type="EMBL" id="FZMO01000547">
    <property type="protein sequence ID" value="SNQ51755.1"/>
    <property type="molecule type" value="Genomic_DNA"/>
</dbReference>
<dbReference type="RefSeq" id="WP_101835889.1">
    <property type="nucleotide sequence ID" value="NZ_FZMO01000547.1"/>
</dbReference>
<dbReference type="InterPro" id="IPR050447">
    <property type="entry name" value="Erg6_SMT_methyltransf"/>
</dbReference>
<dbReference type="PANTHER" id="PTHR44068:SF11">
    <property type="entry name" value="GERANYL DIPHOSPHATE 2-C-METHYLTRANSFERASE"/>
    <property type="match status" value="1"/>
</dbReference>
<protein>
    <recommendedName>
        <fullName evidence="1">Methyltransferase domain-containing protein</fullName>
    </recommendedName>
</protein>
<dbReference type="PANTHER" id="PTHR44068">
    <property type="entry name" value="ZGC:194242"/>
    <property type="match status" value="1"/>
</dbReference>
<accession>A0A2I2L1H2</accession>
<reference evidence="2 3" key="1">
    <citation type="submission" date="2017-06" db="EMBL/GenBank/DDBJ databases">
        <authorList>
            <person name="Kim H.J."/>
            <person name="Triplett B.A."/>
        </authorList>
    </citation>
    <scope>NUCLEOTIDE SEQUENCE [LARGE SCALE GENOMIC DNA]</scope>
    <source>
        <strain evidence="2">FRACA_ARgP5</strain>
    </source>
</reference>
<dbReference type="SUPFAM" id="SSF53335">
    <property type="entry name" value="S-adenosyl-L-methionine-dependent methyltransferases"/>
    <property type="match status" value="1"/>
</dbReference>